<accession>A0A8K1CJT4</accession>
<evidence type="ECO:0000256" key="4">
    <source>
        <dbReference type="PROSITE-ProRule" id="PRU00339"/>
    </source>
</evidence>
<keyword evidence="2" id="KW-0677">Repeat</keyword>
<dbReference type="Pfam" id="PF01920">
    <property type="entry name" value="Prefoldin_2"/>
    <property type="match status" value="1"/>
</dbReference>
<dbReference type="GO" id="GO:0051082">
    <property type="term" value="F:unfolded protein binding"/>
    <property type="evidence" value="ECO:0007669"/>
    <property type="project" value="InterPro"/>
</dbReference>
<dbReference type="Gene3D" id="1.25.40.10">
    <property type="entry name" value="Tetratricopeptide repeat domain"/>
    <property type="match status" value="1"/>
</dbReference>
<keyword evidence="3 4" id="KW-0802">TPR repeat</keyword>
<evidence type="ECO:0000313" key="6">
    <source>
        <dbReference type="EMBL" id="TMW64016.1"/>
    </source>
</evidence>
<comment type="caution">
    <text evidence="6">The sequence shown here is derived from an EMBL/GenBank/DDBJ whole genome shotgun (WGS) entry which is preliminary data.</text>
</comment>
<evidence type="ECO:0000256" key="1">
    <source>
        <dbReference type="ARBA" id="ARBA00008045"/>
    </source>
</evidence>
<keyword evidence="5" id="KW-0175">Coiled coil</keyword>
<gene>
    <name evidence="6" type="ORF">Poli38472_014133</name>
</gene>
<dbReference type="OrthoDB" id="2423701at2759"/>
<dbReference type="AlphaFoldDB" id="A0A8K1CJT4"/>
<dbReference type="Pfam" id="PF13181">
    <property type="entry name" value="TPR_8"/>
    <property type="match status" value="1"/>
</dbReference>
<dbReference type="PANTHER" id="PTHR22904:SF523">
    <property type="entry name" value="STRESS-INDUCED-PHOSPHOPROTEIN 1"/>
    <property type="match status" value="1"/>
</dbReference>
<dbReference type="CDD" id="cd23164">
    <property type="entry name" value="Prefoldin_1"/>
    <property type="match status" value="1"/>
</dbReference>
<keyword evidence="7" id="KW-1185">Reference proteome</keyword>
<dbReference type="GO" id="GO:0051879">
    <property type="term" value="F:Hsp90 protein binding"/>
    <property type="evidence" value="ECO:0007669"/>
    <property type="project" value="TreeGrafter"/>
</dbReference>
<feature type="repeat" description="TPR" evidence="4">
    <location>
        <begin position="738"/>
        <end position="771"/>
    </location>
</feature>
<organism evidence="6 7">
    <name type="scientific">Pythium oligandrum</name>
    <name type="common">Mycoparasitic fungus</name>
    <dbReference type="NCBI Taxonomy" id="41045"/>
    <lineage>
        <taxon>Eukaryota</taxon>
        <taxon>Sar</taxon>
        <taxon>Stramenopiles</taxon>
        <taxon>Oomycota</taxon>
        <taxon>Peronosporomycetes</taxon>
        <taxon>Pythiales</taxon>
        <taxon>Pythiaceae</taxon>
        <taxon>Pythium</taxon>
    </lineage>
</organism>
<dbReference type="InterPro" id="IPR011990">
    <property type="entry name" value="TPR-like_helical_dom_sf"/>
</dbReference>
<dbReference type="Gene3D" id="1.10.287.370">
    <property type="match status" value="1"/>
</dbReference>
<evidence type="ECO:0000313" key="7">
    <source>
        <dbReference type="Proteomes" id="UP000794436"/>
    </source>
</evidence>
<feature type="coiled-coil region" evidence="5">
    <location>
        <begin position="876"/>
        <end position="903"/>
    </location>
</feature>
<reference evidence="6" key="1">
    <citation type="submission" date="2019-03" db="EMBL/GenBank/DDBJ databases">
        <title>Long read genome sequence of the mycoparasitic Pythium oligandrum ATCC 38472 isolated from sugarbeet rhizosphere.</title>
        <authorList>
            <person name="Gaulin E."/>
        </authorList>
    </citation>
    <scope>NUCLEOTIDE SEQUENCE</scope>
    <source>
        <strain evidence="6">ATCC 38472_TT</strain>
    </source>
</reference>
<sequence length="986" mass="115107">MVTQLLPRVEAPSQRATRIKTLREEAYTQQCAIAVQNEMTQQQQQRDVRFHARWYPIRTMYAVVTERFGEQLQRKSWVRDLSISLSQALVDAKMTLPQLESAVLALLRTTSAPKDIVAALRATVRVFQRDRVDVMDCRELICSLLVLERWQDDSKRKLALWLDVFSVASATGEIRVARSDIETMLFTACAGSDDEKAMRVFVDQLLASQLKSSQWIRPQALLDFADATPAFIALLKSLCWRRLTDDTRLGFYRDLYKQAMVRVEEEESILRLQLAVQLWRLREPRVRFARWKDFVQTCKLNTRGDRRFQVVASRKLVKRFQAHRQRRQEMRQWTQRAVAAYHRSLMRWTLGAWCLFQRSMQQIHRVAWRRSVDHHMRRLRARAWWAYMQYTETERAFKAARQSRLDVFVARRQLKEQRLAWHEWLFVYRRRKEVRDAEQRERALHFDLYEQRLQQKEIELMTVEDAISRAAALKEREMIEAARRRAFQEATDRVYETHKLREQVEARTRNKREREKRVQDEMRQAWARIEAKVNVEVRASTLDWFNTAEGKHAVREEATQIFERDPIVLQKALLQDPLAFGVAGCRWQLQLEDYGGRYAKSFYLNSETLEKIMCDDLVMEDCEGIAKEVLIQRRIDAARDRLRVKAEAVTRERQEHEAAIKIQMLFRCRHALLLTRSRIRTTFVQRIEPSTGDVVYFNILRQETRRRPPRLMGSAAAQIPIESATWEEIATMSAKEQAEEQKQLGNEEFNVKNFDKAIEHYSEAIRLDTENHIYYSNRSAAYGAAGKWELAEEDAKECVRRNPKFAKGYHRLANAQKQLGKNAEAMATLRAAQSSAADAEKVPGIKKLMRDLNQESGAGVSASGNRMVPPAIAKELQELQPQFLNIQRELEQIEAKLGAQTRQKKRLALVEKEMTELPEGTVTYQSIGKMFLQTSVNENASGLKAESTKIDDQISSLEARKNYLARQKTSLEENITELLAQCTTGN</sequence>
<evidence type="ECO:0000256" key="2">
    <source>
        <dbReference type="ARBA" id="ARBA00022737"/>
    </source>
</evidence>
<dbReference type="PANTHER" id="PTHR22904">
    <property type="entry name" value="TPR REPEAT CONTAINING PROTEIN"/>
    <property type="match status" value="1"/>
</dbReference>
<evidence type="ECO:0000256" key="5">
    <source>
        <dbReference type="SAM" id="Coils"/>
    </source>
</evidence>
<dbReference type="Proteomes" id="UP000794436">
    <property type="component" value="Unassembled WGS sequence"/>
</dbReference>
<dbReference type="InterPro" id="IPR009053">
    <property type="entry name" value="Prefoldin"/>
</dbReference>
<dbReference type="SMART" id="SM00028">
    <property type="entry name" value="TPR"/>
    <property type="match status" value="3"/>
</dbReference>
<dbReference type="GO" id="GO:0016272">
    <property type="term" value="C:prefoldin complex"/>
    <property type="evidence" value="ECO:0007669"/>
    <property type="project" value="InterPro"/>
</dbReference>
<dbReference type="GO" id="GO:0006457">
    <property type="term" value="P:protein folding"/>
    <property type="evidence" value="ECO:0007669"/>
    <property type="project" value="InterPro"/>
</dbReference>
<name>A0A8K1CJT4_PYTOL</name>
<dbReference type="InterPro" id="IPR019734">
    <property type="entry name" value="TPR_rpt"/>
</dbReference>
<dbReference type="EMBL" id="SPLM01000041">
    <property type="protein sequence ID" value="TMW64016.1"/>
    <property type="molecule type" value="Genomic_DNA"/>
</dbReference>
<evidence type="ECO:0000256" key="3">
    <source>
        <dbReference type="ARBA" id="ARBA00022803"/>
    </source>
</evidence>
<dbReference type="PROSITE" id="PS50005">
    <property type="entry name" value="TPR"/>
    <property type="match status" value="1"/>
</dbReference>
<comment type="similarity">
    <text evidence="1">Belongs to the prefoldin subunit beta family.</text>
</comment>
<dbReference type="InterPro" id="IPR002777">
    <property type="entry name" value="PFD_beta-like"/>
</dbReference>
<protein>
    <submittedName>
        <fullName evidence="6">Uncharacterized protein</fullName>
    </submittedName>
</protein>
<dbReference type="SUPFAM" id="SSF46579">
    <property type="entry name" value="Prefoldin"/>
    <property type="match status" value="1"/>
</dbReference>
<proteinExistence type="inferred from homology"/>
<dbReference type="SUPFAM" id="SSF48452">
    <property type="entry name" value="TPR-like"/>
    <property type="match status" value="1"/>
</dbReference>